<dbReference type="InterPro" id="IPR045165">
    <property type="entry name" value="Nitrobindin"/>
</dbReference>
<dbReference type="OMA" id="IRYRRIH"/>
<evidence type="ECO:0000313" key="3">
    <source>
        <dbReference type="WBParaSite" id="TCLT_0000090001-mRNA-1"/>
    </source>
</evidence>
<sequence length="239" mass="27268">LLNQSFVSLSRISGQDCHDLNKNCRDWISIEASLCKTADYIIEKCTKSCGFCHAKIDPKFDISRVPSHLQPIAWLIGIWRSEHGGKAIFPTIPTFTYGEQVEISLSDPHMTGLKALNYTAFAWGSKGDLELHSEYGYITLEPGTSMISLTTVMDNVVYVKNMHISCFVTVEQGVVEANRIAFRLKDIGRISFSRDLPVLELVREWTLLDKDTFQARLEMETLTHGMQEHTFIRYKRIYP</sequence>
<reference evidence="3" key="1">
    <citation type="submission" date="2017-02" db="UniProtKB">
        <authorList>
            <consortium name="WormBaseParasite"/>
        </authorList>
    </citation>
    <scope>IDENTIFICATION</scope>
</reference>
<protein>
    <submittedName>
        <fullName evidence="3">ShKT domain-containing protein</fullName>
    </submittedName>
</protein>
<dbReference type="InterPro" id="IPR012674">
    <property type="entry name" value="Calycin"/>
</dbReference>
<proteinExistence type="predicted"/>
<feature type="domain" description="ShKT" evidence="2">
    <location>
        <begin position="17"/>
        <end position="52"/>
    </location>
</feature>
<evidence type="ECO:0000256" key="1">
    <source>
        <dbReference type="PROSITE-ProRule" id="PRU01005"/>
    </source>
</evidence>
<dbReference type="Pfam" id="PF08768">
    <property type="entry name" value="THAP4_heme-bd"/>
    <property type="match status" value="1"/>
</dbReference>
<dbReference type="AlphaFoldDB" id="A0A0N5CLB9"/>
<dbReference type="InterPro" id="IPR014878">
    <property type="entry name" value="THAP4-like_heme-bd"/>
</dbReference>
<organism evidence="3">
    <name type="scientific">Thelazia callipaeda</name>
    <name type="common">Oriental eyeworm</name>
    <name type="synonym">Parasitic nematode</name>
    <dbReference type="NCBI Taxonomy" id="103827"/>
    <lineage>
        <taxon>Eukaryota</taxon>
        <taxon>Metazoa</taxon>
        <taxon>Ecdysozoa</taxon>
        <taxon>Nematoda</taxon>
        <taxon>Chromadorea</taxon>
        <taxon>Rhabditida</taxon>
        <taxon>Spirurina</taxon>
        <taxon>Spiruromorpha</taxon>
        <taxon>Thelazioidea</taxon>
        <taxon>Thelaziidae</taxon>
        <taxon>Thelazia</taxon>
    </lineage>
</organism>
<dbReference type="WBParaSite" id="TCLT_0000090001-mRNA-1">
    <property type="protein sequence ID" value="TCLT_0000090001-mRNA-1"/>
    <property type="gene ID" value="TCLT_0000090001"/>
</dbReference>
<dbReference type="Pfam" id="PF01549">
    <property type="entry name" value="ShK"/>
    <property type="match status" value="1"/>
</dbReference>
<evidence type="ECO:0000259" key="2">
    <source>
        <dbReference type="PROSITE" id="PS51670"/>
    </source>
</evidence>
<dbReference type="CDD" id="cd07828">
    <property type="entry name" value="lipocalin_heme-bd-THAP4-like"/>
    <property type="match status" value="1"/>
</dbReference>
<comment type="caution">
    <text evidence="1">Lacks conserved residue(s) required for the propagation of feature annotation.</text>
</comment>
<dbReference type="PANTHER" id="PTHR15854">
    <property type="entry name" value="THAP4 PROTEIN"/>
    <property type="match status" value="1"/>
</dbReference>
<dbReference type="Gene3D" id="2.40.128.20">
    <property type="match status" value="1"/>
</dbReference>
<dbReference type="PROSITE" id="PS51670">
    <property type="entry name" value="SHKT"/>
    <property type="match status" value="1"/>
</dbReference>
<accession>A0A0N5CLB9</accession>
<name>A0A0N5CLB9_THECL</name>
<dbReference type="InterPro" id="IPR003582">
    <property type="entry name" value="ShKT_dom"/>
</dbReference>
<dbReference type="PANTHER" id="PTHR15854:SF2">
    <property type="entry name" value="MARVEL DOMAIN-CONTAINING PROTEIN-RELATED"/>
    <property type="match status" value="1"/>
</dbReference>
<dbReference type="SUPFAM" id="SSF50814">
    <property type="entry name" value="Lipocalins"/>
    <property type="match status" value="1"/>
</dbReference>